<evidence type="ECO:0000313" key="5">
    <source>
        <dbReference type="EMBL" id="KAB2818016.1"/>
    </source>
</evidence>
<dbReference type="AlphaFoldDB" id="A0A6L3ZJ20"/>
<dbReference type="GO" id="GO:0032259">
    <property type="term" value="P:methylation"/>
    <property type="evidence" value="ECO:0007669"/>
    <property type="project" value="UniProtKB-KW"/>
</dbReference>
<name>A0A6L3ZJ20_9FLAO</name>
<proteinExistence type="predicted"/>
<evidence type="ECO:0000256" key="3">
    <source>
        <dbReference type="ARBA" id="ARBA00022679"/>
    </source>
</evidence>
<keyword evidence="6" id="KW-1185">Reference proteome</keyword>
<dbReference type="PROSITE" id="PS51585">
    <property type="entry name" value="SAM_MT_TPMT"/>
    <property type="match status" value="1"/>
</dbReference>
<organism evidence="5 6">
    <name type="scientific">Phaeocystidibacter marisrubri</name>
    <dbReference type="NCBI Taxonomy" id="1577780"/>
    <lineage>
        <taxon>Bacteria</taxon>
        <taxon>Pseudomonadati</taxon>
        <taxon>Bacteroidota</taxon>
        <taxon>Flavobacteriia</taxon>
        <taxon>Flavobacteriales</taxon>
        <taxon>Phaeocystidibacteraceae</taxon>
        <taxon>Phaeocystidibacter</taxon>
    </lineage>
</organism>
<keyword evidence="4" id="KW-0949">S-adenosyl-L-methionine</keyword>
<dbReference type="PANTHER" id="PTHR32183:SF6">
    <property type="entry name" value="CYSTEINE SULFINATE DESULFINASE_CYSTEINE DESULFURASE AND RELATED ENZYMES"/>
    <property type="match status" value="1"/>
</dbReference>
<comment type="caution">
    <text evidence="5">The sequence shown here is derived from an EMBL/GenBank/DDBJ whole genome shotgun (WGS) entry which is preliminary data.</text>
</comment>
<dbReference type="InterPro" id="IPR008854">
    <property type="entry name" value="TPMT"/>
</dbReference>
<keyword evidence="1" id="KW-0597">Phosphoprotein</keyword>
<evidence type="ECO:0000313" key="6">
    <source>
        <dbReference type="Proteomes" id="UP000484164"/>
    </source>
</evidence>
<dbReference type="Gene3D" id="3.40.50.150">
    <property type="entry name" value="Vaccinia Virus protein VP39"/>
    <property type="match status" value="1"/>
</dbReference>
<gene>
    <name evidence="5" type="ORF">F8C82_06320</name>
</gene>
<evidence type="ECO:0000256" key="1">
    <source>
        <dbReference type="ARBA" id="ARBA00022553"/>
    </source>
</evidence>
<evidence type="ECO:0000256" key="4">
    <source>
        <dbReference type="ARBA" id="ARBA00022691"/>
    </source>
</evidence>
<dbReference type="RefSeq" id="WP_151692704.1">
    <property type="nucleotide sequence ID" value="NZ_BMGX01000002.1"/>
</dbReference>
<dbReference type="PANTHER" id="PTHR32183">
    <property type="match status" value="1"/>
</dbReference>
<dbReference type="OrthoDB" id="9778208at2"/>
<dbReference type="GO" id="GO:0008757">
    <property type="term" value="F:S-adenosylmethionine-dependent methyltransferase activity"/>
    <property type="evidence" value="ECO:0007669"/>
    <property type="project" value="InterPro"/>
</dbReference>
<keyword evidence="3 5" id="KW-0808">Transferase</keyword>
<dbReference type="InterPro" id="IPR029063">
    <property type="entry name" value="SAM-dependent_MTases_sf"/>
</dbReference>
<dbReference type="Proteomes" id="UP000484164">
    <property type="component" value="Unassembled WGS sequence"/>
</dbReference>
<evidence type="ECO:0000256" key="2">
    <source>
        <dbReference type="ARBA" id="ARBA00022603"/>
    </source>
</evidence>
<dbReference type="EMBL" id="WBVQ01000001">
    <property type="protein sequence ID" value="KAB2818016.1"/>
    <property type="molecule type" value="Genomic_DNA"/>
</dbReference>
<dbReference type="SUPFAM" id="SSF53335">
    <property type="entry name" value="S-adenosyl-L-methionine-dependent methyltransferases"/>
    <property type="match status" value="1"/>
</dbReference>
<accession>A0A6L3ZJ20</accession>
<keyword evidence="2 5" id="KW-0489">Methyltransferase</keyword>
<dbReference type="Pfam" id="PF05724">
    <property type="entry name" value="TPMT"/>
    <property type="match status" value="1"/>
</dbReference>
<sequence length="198" mass="22944">MASEREELNAEYWDSRYVEKTFGWDIGYPSPALIEFASQFNVDTKILIPGCGHAYEGQWLWENGYTNIHLLDFSSTAKERFLERVPSFPEEQFFVGDFFEHNETYELVLEQTFYCALQPELRDLYVRKMRELLAEGGALGGLLFTFPLTESGPPFGGSMEEYKRRFSPYFEIKTLSEAHNSIQPRSGKEAFFHVVKTA</sequence>
<reference evidence="5 6" key="1">
    <citation type="submission" date="2019-10" db="EMBL/GenBank/DDBJ databases">
        <title>Genome sequence of Phaeocystidibacter marisrubri JCM30614 (type strain).</title>
        <authorList>
            <person name="Bowman J.P."/>
        </authorList>
    </citation>
    <scope>NUCLEOTIDE SEQUENCE [LARGE SCALE GENOMIC DNA]</scope>
    <source>
        <strain evidence="5 6">JCM 30614</strain>
    </source>
</reference>
<protein>
    <submittedName>
        <fullName evidence="5">SAM-dependent methyltransferase</fullName>
    </submittedName>
</protein>